<evidence type="ECO:0000313" key="3">
    <source>
        <dbReference type="Proteomes" id="UP000199622"/>
    </source>
</evidence>
<evidence type="ECO:0000256" key="1">
    <source>
        <dbReference type="SAM" id="Phobius"/>
    </source>
</evidence>
<feature type="transmembrane region" description="Helical" evidence="1">
    <location>
        <begin position="153"/>
        <end position="170"/>
    </location>
</feature>
<dbReference type="Proteomes" id="UP000199622">
    <property type="component" value="Unassembled WGS sequence"/>
</dbReference>
<reference evidence="3" key="1">
    <citation type="submission" date="2016-10" db="EMBL/GenBank/DDBJ databases">
        <authorList>
            <person name="Varghese N."/>
            <person name="Submissions S."/>
        </authorList>
    </citation>
    <scope>NUCLEOTIDE SEQUENCE [LARGE SCALE GENOMIC DNA]</scope>
    <source>
        <strain evidence="3">DSM 44544</strain>
    </source>
</reference>
<protein>
    <submittedName>
        <fullName evidence="2">Membrane protein YqaA, SNARE-associated domain</fullName>
    </submittedName>
</protein>
<keyword evidence="1" id="KW-0472">Membrane</keyword>
<dbReference type="EMBL" id="FNSO01000004">
    <property type="protein sequence ID" value="SED24486.1"/>
    <property type="molecule type" value="Genomic_DNA"/>
</dbReference>
<organism evidence="2 3">
    <name type="scientific">Amycolatopsis tolypomycina</name>
    <dbReference type="NCBI Taxonomy" id="208445"/>
    <lineage>
        <taxon>Bacteria</taxon>
        <taxon>Bacillati</taxon>
        <taxon>Actinomycetota</taxon>
        <taxon>Actinomycetes</taxon>
        <taxon>Pseudonocardiales</taxon>
        <taxon>Pseudonocardiaceae</taxon>
        <taxon>Amycolatopsis</taxon>
    </lineage>
</organism>
<sequence>MSWILLTLGVAFGSAIVPLVSAEVFLIGLCATQPGLHWLWLGAAVAVGQVAGKTLYYLAARGTIKLPKPLLDRLHRERPMTPRRVRWQLRTKRVRAWFDRLRERCHRHPHWMAGTYGVSSLVGLPPFMATSVLAGLVRMRPVMFVTTGLAGRWIRFSLIAASPAVFAGWLHH</sequence>
<dbReference type="AlphaFoldDB" id="A0A1H4Z2M7"/>
<dbReference type="STRING" id="208445.SAMN04489727_7058"/>
<gene>
    <name evidence="2" type="ORF">SAMN04489727_7058</name>
</gene>
<proteinExistence type="predicted"/>
<evidence type="ECO:0000313" key="2">
    <source>
        <dbReference type="EMBL" id="SED24486.1"/>
    </source>
</evidence>
<dbReference type="OrthoDB" id="5191298at2"/>
<name>A0A1H4Z2M7_9PSEU</name>
<dbReference type="RefSeq" id="WP_091315587.1">
    <property type="nucleotide sequence ID" value="NZ_FNSO01000004.1"/>
</dbReference>
<feature type="transmembrane region" description="Helical" evidence="1">
    <location>
        <begin position="38"/>
        <end position="59"/>
    </location>
</feature>
<feature type="transmembrane region" description="Helical" evidence="1">
    <location>
        <begin position="111"/>
        <end position="133"/>
    </location>
</feature>
<keyword evidence="3" id="KW-1185">Reference proteome</keyword>
<accession>A0A1H4Z2M7</accession>
<keyword evidence="1" id="KW-0812">Transmembrane</keyword>
<keyword evidence="1" id="KW-1133">Transmembrane helix</keyword>